<feature type="region of interest" description="Disordered" evidence="1">
    <location>
        <begin position="39"/>
        <end position="65"/>
    </location>
</feature>
<keyword evidence="3" id="KW-1185">Reference proteome</keyword>
<feature type="region of interest" description="Disordered" evidence="1">
    <location>
        <begin position="1"/>
        <end position="26"/>
    </location>
</feature>
<dbReference type="PANTHER" id="PTHR31865:SF1">
    <property type="entry name" value="INSERTASE, PUTATIVE (DUF1685)-RELATED"/>
    <property type="match status" value="1"/>
</dbReference>
<organism evidence="2 3">
    <name type="scientific">Ficus carica</name>
    <name type="common">Common fig</name>
    <dbReference type="NCBI Taxonomy" id="3494"/>
    <lineage>
        <taxon>Eukaryota</taxon>
        <taxon>Viridiplantae</taxon>
        <taxon>Streptophyta</taxon>
        <taxon>Embryophyta</taxon>
        <taxon>Tracheophyta</taxon>
        <taxon>Spermatophyta</taxon>
        <taxon>Magnoliopsida</taxon>
        <taxon>eudicotyledons</taxon>
        <taxon>Gunneridae</taxon>
        <taxon>Pentapetalae</taxon>
        <taxon>rosids</taxon>
        <taxon>fabids</taxon>
        <taxon>Rosales</taxon>
        <taxon>Moraceae</taxon>
        <taxon>Ficeae</taxon>
        <taxon>Ficus</taxon>
    </lineage>
</organism>
<sequence length="180" mass="19809">MSDPHVPSFPLARGPHAPPPLYKQRSWSPDVCREEAWLRRKNNSGMRRKSRHQLQQRSKSVTDEDLDELKACIELGFGFDSPEPADQRLSDTLPALELYYAVNKHYNDSLNPSKPAVNTASSSSAATSDCDSPSPLGSPHTMVVFRDGNGEGRYGHGYASPVPIPAPLPPFSHPPSSFFP</sequence>
<proteinExistence type="predicted"/>
<accession>A0AA88CPY5</accession>
<feature type="compositionally biased region" description="Basic residues" evidence="1">
    <location>
        <begin position="39"/>
        <end position="54"/>
    </location>
</feature>
<comment type="caution">
    <text evidence="2">The sequence shown here is derived from an EMBL/GenBank/DDBJ whole genome shotgun (WGS) entry which is preliminary data.</text>
</comment>
<evidence type="ECO:0000313" key="3">
    <source>
        <dbReference type="Proteomes" id="UP001187192"/>
    </source>
</evidence>
<dbReference type="InterPro" id="IPR012881">
    <property type="entry name" value="DUF1685"/>
</dbReference>
<dbReference type="Pfam" id="PF07939">
    <property type="entry name" value="DUF1685"/>
    <property type="match status" value="1"/>
</dbReference>
<feature type="region of interest" description="Disordered" evidence="1">
    <location>
        <begin position="110"/>
        <end position="180"/>
    </location>
</feature>
<evidence type="ECO:0000256" key="1">
    <source>
        <dbReference type="SAM" id="MobiDB-lite"/>
    </source>
</evidence>
<evidence type="ECO:0000313" key="2">
    <source>
        <dbReference type="EMBL" id="GMN30113.1"/>
    </source>
</evidence>
<dbReference type="Proteomes" id="UP001187192">
    <property type="component" value="Unassembled WGS sequence"/>
</dbReference>
<dbReference type="EMBL" id="BTGU01000002">
    <property type="protein sequence ID" value="GMN30113.1"/>
    <property type="molecule type" value="Genomic_DNA"/>
</dbReference>
<dbReference type="AlphaFoldDB" id="A0AA88CPY5"/>
<name>A0AA88CPY5_FICCA</name>
<feature type="compositionally biased region" description="Low complexity" evidence="1">
    <location>
        <begin position="119"/>
        <end position="135"/>
    </location>
</feature>
<gene>
    <name evidence="2" type="ORF">TIFTF001_002705</name>
</gene>
<reference evidence="2" key="1">
    <citation type="submission" date="2023-07" db="EMBL/GenBank/DDBJ databases">
        <title>draft genome sequence of fig (Ficus carica).</title>
        <authorList>
            <person name="Takahashi T."/>
            <person name="Nishimura K."/>
        </authorList>
    </citation>
    <scope>NUCLEOTIDE SEQUENCE</scope>
</reference>
<protein>
    <submittedName>
        <fullName evidence="2">Uncharacterized protein</fullName>
    </submittedName>
</protein>
<dbReference type="PANTHER" id="PTHR31865">
    <property type="entry name" value="OSJNBA0071G03.3 PROTEIN"/>
    <property type="match status" value="1"/>
</dbReference>
<feature type="compositionally biased region" description="Pro residues" evidence="1">
    <location>
        <begin position="162"/>
        <end position="173"/>
    </location>
</feature>